<feature type="transmembrane region" description="Helical" evidence="16">
    <location>
        <begin position="327"/>
        <end position="348"/>
    </location>
</feature>
<evidence type="ECO:0000256" key="6">
    <source>
        <dbReference type="ARBA" id="ARBA00022970"/>
    </source>
</evidence>
<dbReference type="GO" id="GO:0005886">
    <property type="term" value="C:plasma membrane"/>
    <property type="evidence" value="ECO:0007669"/>
    <property type="project" value="TreeGrafter"/>
</dbReference>
<feature type="transmembrane region" description="Helical" evidence="16">
    <location>
        <begin position="247"/>
        <end position="271"/>
    </location>
</feature>
<feature type="binding site" evidence="14">
    <location>
        <position position="407"/>
    </location>
    <ligand>
        <name>Na(+)</name>
        <dbReference type="ChEBI" id="CHEBI:29101"/>
        <label>1</label>
    </ligand>
</feature>
<feature type="transmembrane region" description="Helical" evidence="16">
    <location>
        <begin position="470"/>
        <end position="488"/>
    </location>
</feature>
<feature type="transmembrane region" description="Helical" evidence="16">
    <location>
        <begin position="542"/>
        <end position="569"/>
    </location>
</feature>
<feature type="binding site" evidence="14">
    <location>
        <position position="411"/>
    </location>
    <ligand>
        <name>Na(+)</name>
        <dbReference type="ChEBI" id="CHEBI:29101"/>
        <label>1</label>
    </ligand>
</feature>
<evidence type="ECO:0000256" key="11">
    <source>
        <dbReference type="ARBA" id="ARBA00023180"/>
    </source>
</evidence>
<dbReference type="GO" id="GO:0046872">
    <property type="term" value="F:metal ion binding"/>
    <property type="evidence" value="ECO:0007669"/>
    <property type="project" value="UniProtKB-KW"/>
</dbReference>
<dbReference type="PANTHER" id="PTHR11616">
    <property type="entry name" value="SODIUM/CHLORIDE DEPENDENT TRANSPORTER"/>
    <property type="match status" value="1"/>
</dbReference>
<dbReference type="OrthoDB" id="6581954at2759"/>
<feature type="transmembrane region" description="Helical" evidence="16">
    <location>
        <begin position="84"/>
        <end position="104"/>
    </location>
</feature>
<dbReference type="SUPFAM" id="SSF161070">
    <property type="entry name" value="SNF-like"/>
    <property type="match status" value="1"/>
</dbReference>
<evidence type="ECO:0000256" key="3">
    <source>
        <dbReference type="ARBA" id="ARBA00022448"/>
    </source>
</evidence>
<keyword evidence="8 14" id="KW-0915">Sodium</keyword>
<keyword evidence="5 15" id="KW-0769">Symport</keyword>
<protein>
    <recommendedName>
        <fullName evidence="15">Transporter</fullName>
    </recommendedName>
</protein>
<keyword evidence="6" id="KW-0029">Amino-acid transport</keyword>
<proteinExistence type="inferred from homology"/>
<feature type="transmembrane region" description="Helical" evidence="16">
    <location>
        <begin position="432"/>
        <end position="450"/>
    </location>
</feature>
<dbReference type="GO" id="GO:0015179">
    <property type="term" value="F:L-amino acid transmembrane transporter activity"/>
    <property type="evidence" value="ECO:0007669"/>
    <property type="project" value="TreeGrafter"/>
</dbReference>
<evidence type="ECO:0000256" key="16">
    <source>
        <dbReference type="SAM" id="Phobius"/>
    </source>
</evidence>
<evidence type="ECO:0000256" key="15">
    <source>
        <dbReference type="RuleBase" id="RU003732"/>
    </source>
</evidence>
<dbReference type="PROSITE" id="PS00610">
    <property type="entry name" value="NA_NEUROTRAN_SYMP_1"/>
    <property type="match status" value="1"/>
</dbReference>
<dbReference type="Proteomes" id="UP001153620">
    <property type="component" value="Chromosome 3"/>
</dbReference>
<keyword evidence="4 15" id="KW-0812">Transmembrane</keyword>
<comment type="subcellular location">
    <subcellularLocation>
        <location evidence="1">Membrane</location>
        <topology evidence="1">Multi-pass membrane protein</topology>
    </subcellularLocation>
</comment>
<evidence type="ECO:0000313" key="18">
    <source>
        <dbReference type="Proteomes" id="UP001153620"/>
    </source>
</evidence>
<dbReference type="PANTHER" id="PTHR11616:SF321">
    <property type="entry name" value="SODIUM-DEPENDENT NUTRIENT AMINO ACID TRANSPORTER 1-RELATED"/>
    <property type="match status" value="1"/>
</dbReference>
<feature type="transmembrane region" description="Helical" evidence="16">
    <location>
        <begin position="216"/>
        <end position="235"/>
    </location>
</feature>
<feature type="transmembrane region" description="Helical" evidence="16">
    <location>
        <begin position="135"/>
        <end position="156"/>
    </location>
</feature>
<evidence type="ECO:0000256" key="12">
    <source>
        <dbReference type="ARBA" id="ARBA00023201"/>
    </source>
</evidence>
<evidence type="ECO:0000256" key="8">
    <source>
        <dbReference type="ARBA" id="ARBA00023053"/>
    </source>
</evidence>
<dbReference type="PRINTS" id="PR00176">
    <property type="entry name" value="NANEUSMPORT"/>
</dbReference>
<dbReference type="Pfam" id="PF00209">
    <property type="entry name" value="SNF"/>
    <property type="match status" value="1"/>
</dbReference>
<keyword evidence="12" id="KW-0739">Sodium transport</keyword>
<reference evidence="17" key="1">
    <citation type="submission" date="2022-01" db="EMBL/GenBank/DDBJ databases">
        <authorList>
            <person name="King R."/>
        </authorList>
    </citation>
    <scope>NUCLEOTIDE SEQUENCE</scope>
</reference>
<sequence length="637" mass="72535">MGLTPNRYNKKDTNMPLNTESEVNSLMDGRRNTIQQMDIEVQGPQKERTNWSNGLEFLLSCISLSVGLGNLWRFPYTCYENGGAAFLLPYLVVLFFIGKPFYLLEMFLGQFNSKGAVKAVQIFPIMKGIGWGQQFISAIISTYYTSLIGLTLAYFLNSFSFPELPWATCYDLPSPCYSASFIGESINSTGAKSSAEIFFKNVTSQKGDISDGIGQLNPYLTMCLFISWIFVYFSIVKGIKTSGKLSYIFAIVPYIILISILIFVIRLPGAWTGIKFLFEPNFEKLWDLNVWYKACTQCFYSLTIGMGCILMFSSYNKFDHNIYRDAAIISLTDTFTSILGGTAIFAVLGNLAHNTNQKDLKKLTEDKIGVSFISYPEAIAKIAASISNKFYFAQIMAMIFFGMLFLLGVGSTVGLLNNVATNIKDAFPKLKYWFIALIGCLFGFLVGLVYVTEGGMAILGLIDHFEGNLLVFTLATLELVGCVWLYGFQELCWDIEYTLERKLSAYWRICWGVIMPVFLISINLHMLFSFENPKYGNQMDYPAIALFIGYGLLIFGFLQILFAMCFDYFGMFQGKGIKSFFSYMFTINENWGPAKKDNMKNWREFKERKRRAREIEIKNHNLSWIQQKQWELFGKFD</sequence>
<evidence type="ECO:0000256" key="14">
    <source>
        <dbReference type="PIRSR" id="PIRSR600175-1"/>
    </source>
</evidence>
<evidence type="ECO:0000256" key="4">
    <source>
        <dbReference type="ARBA" id="ARBA00022692"/>
    </source>
</evidence>
<comment type="function">
    <text evidence="13">Unusual broad substrate spectrum amino acid:sodium cotransporter that promotes absorption of the D isomers of essential amino acids. Neutral amino acids are the preferred substrates, especially methionine and phenylalanine.</text>
</comment>
<comment type="similarity">
    <text evidence="2 15">Belongs to the sodium:neurotransmitter symporter (SNF) (TC 2.A.22) family.</text>
</comment>
<feature type="binding site" evidence="14">
    <location>
        <position position="66"/>
    </location>
    <ligand>
        <name>Na(+)</name>
        <dbReference type="ChEBI" id="CHEBI:29101"/>
        <label>1</label>
    </ligand>
</feature>
<dbReference type="CDD" id="cd10324">
    <property type="entry name" value="SLC6sbd"/>
    <property type="match status" value="1"/>
</dbReference>
<dbReference type="InterPro" id="IPR037272">
    <property type="entry name" value="SNS_sf"/>
</dbReference>
<evidence type="ECO:0000256" key="1">
    <source>
        <dbReference type="ARBA" id="ARBA00004141"/>
    </source>
</evidence>
<dbReference type="EMBL" id="OU895879">
    <property type="protein sequence ID" value="CAG9806826.1"/>
    <property type="molecule type" value="Genomic_DNA"/>
</dbReference>
<keyword evidence="7 16" id="KW-1133">Transmembrane helix</keyword>
<dbReference type="InterPro" id="IPR000175">
    <property type="entry name" value="Na/ntran_symport"/>
</dbReference>
<dbReference type="AlphaFoldDB" id="A0A9N9S256"/>
<evidence type="ECO:0000256" key="9">
    <source>
        <dbReference type="ARBA" id="ARBA00023065"/>
    </source>
</evidence>
<keyword evidence="18" id="KW-1185">Reference proteome</keyword>
<accession>A0A9N9S256</accession>
<keyword evidence="11" id="KW-0325">Glycoprotein</keyword>
<evidence type="ECO:0000256" key="5">
    <source>
        <dbReference type="ARBA" id="ARBA00022847"/>
    </source>
</evidence>
<gene>
    <name evidence="17" type="ORF">CHIRRI_LOCUS9680</name>
</gene>
<keyword evidence="3 15" id="KW-0813">Transport</keyword>
<feature type="transmembrane region" description="Helical" evidence="16">
    <location>
        <begin position="291"/>
        <end position="315"/>
    </location>
</feature>
<reference evidence="17" key="2">
    <citation type="submission" date="2022-10" db="EMBL/GenBank/DDBJ databases">
        <authorList>
            <consortium name="ENA_rothamsted_submissions"/>
            <consortium name="culmorum"/>
            <person name="King R."/>
        </authorList>
    </citation>
    <scope>NUCLEOTIDE SEQUENCE</scope>
</reference>
<feature type="transmembrane region" description="Helical" evidence="16">
    <location>
        <begin position="509"/>
        <end position="530"/>
    </location>
</feature>
<keyword evidence="9" id="KW-0406">Ion transport</keyword>
<evidence type="ECO:0000256" key="10">
    <source>
        <dbReference type="ARBA" id="ARBA00023136"/>
    </source>
</evidence>
<dbReference type="GO" id="GO:0089718">
    <property type="term" value="P:amino acid import across plasma membrane"/>
    <property type="evidence" value="ECO:0007669"/>
    <property type="project" value="TreeGrafter"/>
</dbReference>
<evidence type="ECO:0000256" key="13">
    <source>
        <dbReference type="ARBA" id="ARBA00037785"/>
    </source>
</evidence>
<feature type="transmembrane region" description="Helical" evidence="16">
    <location>
        <begin position="54"/>
        <end position="72"/>
    </location>
</feature>
<feature type="transmembrane region" description="Helical" evidence="16">
    <location>
        <begin position="395"/>
        <end position="420"/>
    </location>
</feature>
<keyword evidence="14" id="KW-0479">Metal-binding</keyword>
<name>A0A9N9S256_9DIPT</name>
<evidence type="ECO:0000256" key="7">
    <source>
        <dbReference type="ARBA" id="ARBA00022989"/>
    </source>
</evidence>
<evidence type="ECO:0000256" key="2">
    <source>
        <dbReference type="ARBA" id="ARBA00006459"/>
    </source>
</evidence>
<organism evidence="17 18">
    <name type="scientific">Chironomus riparius</name>
    <dbReference type="NCBI Taxonomy" id="315576"/>
    <lineage>
        <taxon>Eukaryota</taxon>
        <taxon>Metazoa</taxon>
        <taxon>Ecdysozoa</taxon>
        <taxon>Arthropoda</taxon>
        <taxon>Hexapoda</taxon>
        <taxon>Insecta</taxon>
        <taxon>Pterygota</taxon>
        <taxon>Neoptera</taxon>
        <taxon>Endopterygota</taxon>
        <taxon>Diptera</taxon>
        <taxon>Nematocera</taxon>
        <taxon>Chironomoidea</taxon>
        <taxon>Chironomidae</taxon>
        <taxon>Chironominae</taxon>
        <taxon>Chironomus</taxon>
    </lineage>
</organism>
<evidence type="ECO:0000313" key="17">
    <source>
        <dbReference type="EMBL" id="CAG9806826.1"/>
    </source>
</evidence>
<feature type="binding site" evidence="14">
    <location>
        <position position="301"/>
    </location>
    <ligand>
        <name>Na(+)</name>
        <dbReference type="ChEBI" id="CHEBI:29101"/>
        <label>1</label>
    </ligand>
</feature>
<keyword evidence="10 16" id="KW-0472">Membrane</keyword>
<dbReference type="PROSITE" id="PS50267">
    <property type="entry name" value="NA_NEUROTRAN_SYMP_3"/>
    <property type="match status" value="1"/>
</dbReference>
<feature type="binding site" evidence="14">
    <location>
        <position position="70"/>
    </location>
    <ligand>
        <name>Na(+)</name>
        <dbReference type="ChEBI" id="CHEBI:29101"/>
        <label>1</label>
    </ligand>
</feature>
<dbReference type="GO" id="GO:0005283">
    <property type="term" value="F:amino acid:sodium symporter activity"/>
    <property type="evidence" value="ECO:0007669"/>
    <property type="project" value="TreeGrafter"/>
</dbReference>